<feature type="domain" description="F-box" evidence="1">
    <location>
        <begin position="35"/>
        <end position="84"/>
    </location>
</feature>
<protein>
    <recommendedName>
        <fullName evidence="1">F-box domain-containing protein</fullName>
    </recommendedName>
</protein>
<dbReference type="Proteomes" id="UP001163846">
    <property type="component" value="Unassembled WGS sequence"/>
</dbReference>
<sequence length="129" mass="14748">MANARIFPTFRTQTIAPEDNSKAAPTTNVSAPKSLRNLLELPLEIIYEVLRHLSTKDLLNLSNAVEMFRTFLLQKSSASIWTAARANVPDLPPLMEGMDEVAYARMLFDDRCQVRIRYRRNVFVLTFSD</sequence>
<evidence type="ECO:0000313" key="2">
    <source>
        <dbReference type="EMBL" id="KAJ3839024.1"/>
    </source>
</evidence>
<reference evidence="2" key="1">
    <citation type="submission" date="2022-08" db="EMBL/GenBank/DDBJ databases">
        <authorList>
            <consortium name="DOE Joint Genome Institute"/>
            <person name="Min B."/>
            <person name="Riley R."/>
            <person name="Sierra-Patev S."/>
            <person name="Naranjo-Ortiz M."/>
            <person name="Looney B."/>
            <person name="Konkel Z."/>
            <person name="Slot J.C."/>
            <person name="Sakamoto Y."/>
            <person name="Steenwyk J.L."/>
            <person name="Rokas A."/>
            <person name="Carro J."/>
            <person name="Camarero S."/>
            <person name="Ferreira P."/>
            <person name="Molpeceres G."/>
            <person name="Ruiz-Duenas F.J."/>
            <person name="Serrano A."/>
            <person name="Henrissat B."/>
            <person name="Drula E."/>
            <person name="Hughes K.W."/>
            <person name="Mata J.L."/>
            <person name="Ishikawa N.K."/>
            <person name="Vargas-Isla R."/>
            <person name="Ushijima S."/>
            <person name="Smith C.A."/>
            <person name="Ahrendt S."/>
            <person name="Andreopoulos W."/>
            <person name="He G."/>
            <person name="Labutti K."/>
            <person name="Lipzen A."/>
            <person name="Ng V."/>
            <person name="Sandor L."/>
            <person name="Barry K."/>
            <person name="Martinez A.T."/>
            <person name="Xiao Y."/>
            <person name="Gibbons J.G."/>
            <person name="Terashima K."/>
            <person name="Hibbett D.S."/>
            <person name="Grigoriev I.V."/>
        </authorList>
    </citation>
    <scope>NUCLEOTIDE SEQUENCE</scope>
    <source>
        <strain evidence="2">TFB9207</strain>
    </source>
</reference>
<accession>A0AA38UEX1</accession>
<dbReference type="PROSITE" id="PS50181">
    <property type="entry name" value="FBOX"/>
    <property type="match status" value="1"/>
</dbReference>
<gene>
    <name evidence="2" type="ORF">F5878DRAFT_536353</name>
</gene>
<dbReference type="EMBL" id="MU806151">
    <property type="protein sequence ID" value="KAJ3839024.1"/>
    <property type="molecule type" value="Genomic_DNA"/>
</dbReference>
<dbReference type="Pfam" id="PF00646">
    <property type="entry name" value="F-box"/>
    <property type="match status" value="1"/>
</dbReference>
<evidence type="ECO:0000313" key="3">
    <source>
        <dbReference type="Proteomes" id="UP001163846"/>
    </source>
</evidence>
<dbReference type="InterPro" id="IPR036047">
    <property type="entry name" value="F-box-like_dom_sf"/>
</dbReference>
<organism evidence="2 3">
    <name type="scientific">Lentinula raphanica</name>
    <dbReference type="NCBI Taxonomy" id="153919"/>
    <lineage>
        <taxon>Eukaryota</taxon>
        <taxon>Fungi</taxon>
        <taxon>Dikarya</taxon>
        <taxon>Basidiomycota</taxon>
        <taxon>Agaricomycotina</taxon>
        <taxon>Agaricomycetes</taxon>
        <taxon>Agaricomycetidae</taxon>
        <taxon>Agaricales</taxon>
        <taxon>Marasmiineae</taxon>
        <taxon>Omphalotaceae</taxon>
        <taxon>Lentinula</taxon>
    </lineage>
</organism>
<evidence type="ECO:0000259" key="1">
    <source>
        <dbReference type="PROSITE" id="PS50181"/>
    </source>
</evidence>
<comment type="caution">
    <text evidence="2">The sequence shown here is derived from an EMBL/GenBank/DDBJ whole genome shotgun (WGS) entry which is preliminary data.</text>
</comment>
<dbReference type="AlphaFoldDB" id="A0AA38UEX1"/>
<dbReference type="InterPro" id="IPR001810">
    <property type="entry name" value="F-box_dom"/>
</dbReference>
<proteinExistence type="predicted"/>
<name>A0AA38UEX1_9AGAR</name>
<keyword evidence="3" id="KW-1185">Reference proteome</keyword>
<dbReference type="SUPFAM" id="SSF81383">
    <property type="entry name" value="F-box domain"/>
    <property type="match status" value="1"/>
</dbReference>